<protein>
    <submittedName>
        <fullName evidence="1">Uncharacterized protein</fullName>
    </submittedName>
</protein>
<dbReference type="EMBL" id="DTDV01000020">
    <property type="protein sequence ID" value="HGK24370.1"/>
    <property type="molecule type" value="Genomic_DNA"/>
</dbReference>
<organism evidence="1">
    <name type="scientific">Dictyoglomus thermophilum</name>
    <dbReference type="NCBI Taxonomy" id="14"/>
    <lineage>
        <taxon>Bacteria</taxon>
        <taxon>Pseudomonadati</taxon>
        <taxon>Dictyoglomota</taxon>
        <taxon>Dictyoglomia</taxon>
        <taxon>Dictyoglomales</taxon>
        <taxon>Dictyoglomaceae</taxon>
        <taxon>Dictyoglomus</taxon>
    </lineage>
</organism>
<dbReference type="AlphaFoldDB" id="A0A7V3ZK44"/>
<comment type="caution">
    <text evidence="1">The sequence shown here is derived from an EMBL/GenBank/DDBJ whole genome shotgun (WGS) entry which is preliminary data.</text>
</comment>
<reference evidence="1" key="1">
    <citation type="journal article" date="2020" name="mSystems">
        <title>Genome- and Community-Level Interaction Insights into Carbon Utilization and Element Cycling Functions of Hydrothermarchaeota in Hydrothermal Sediment.</title>
        <authorList>
            <person name="Zhou Z."/>
            <person name="Liu Y."/>
            <person name="Xu W."/>
            <person name="Pan J."/>
            <person name="Luo Z.H."/>
            <person name="Li M."/>
        </authorList>
    </citation>
    <scope>NUCLEOTIDE SEQUENCE [LARGE SCALE GENOMIC DNA]</scope>
    <source>
        <strain evidence="1">SpSt-70</strain>
    </source>
</reference>
<gene>
    <name evidence="1" type="ORF">ENU78_08095</name>
</gene>
<evidence type="ECO:0000313" key="1">
    <source>
        <dbReference type="EMBL" id="HGK24370.1"/>
    </source>
</evidence>
<sequence length="480" mass="55503">MSWWLKYPTLILLEDIQKVTNIEIPENIKEIKNHIFNILKEEFIKKSCEVTIWKENTEKKLKNNYVVIINPVFLGKLDEKIEEVLKNNKISEKSEVLREYLPEVNPPFAISIGREICKKLGIFPELHPNFINLIFIEDNINFHLLSSKTKIQFIRFLMAKLGAFKNIIVPYKNGNIAQNKVILGTLEGGHPSLDLKELAKRLMVFGSCKEVGGYEEIDWEIKKEIWQNSKIVNSMINLGNFLGEKKLLSEPVEIKDLVKDEKLLKLIVRLVNYSRQAEGAFIAFEPEIKPPQEFNLMNGIFIVTCSGKYGTVKSNLSYKDLAPIIPLKNGKVGLIKKEKEENLGPSVEAEEFTLPLLNIKTKIDLYPPIIGVVHLHRGYKIKQFSTKFFEIPIDIKDYPPVGCGVDLMQEMSKYAMKKAVELWEEKKKLPYFALFYVPNHGTNIFIFPKDNLNIYEDPFYYFKEAINLEEVVFIEDVPQV</sequence>
<accession>A0A7V3ZK44</accession>
<proteinExistence type="predicted"/>
<name>A0A7V3ZK44_DICTH</name>